<dbReference type="SUPFAM" id="SSF48403">
    <property type="entry name" value="Ankyrin repeat"/>
    <property type="match status" value="2"/>
</dbReference>
<evidence type="ECO:0000313" key="5">
    <source>
        <dbReference type="Proteomes" id="UP000297229"/>
    </source>
</evidence>
<dbReference type="EMBL" id="PQXM01000243">
    <property type="protein sequence ID" value="TGO74959.1"/>
    <property type="molecule type" value="Genomic_DNA"/>
</dbReference>
<keyword evidence="1" id="KW-0677">Repeat</keyword>
<gene>
    <name evidence="4" type="ORF">BELL_0244g00030</name>
</gene>
<dbReference type="PRINTS" id="PR01415">
    <property type="entry name" value="ANKYRIN"/>
</dbReference>
<dbReference type="STRING" id="278938.A0A4Z1JMI8"/>
<dbReference type="PANTHER" id="PTHR24198:SF165">
    <property type="entry name" value="ANKYRIN REPEAT-CONTAINING PROTEIN-RELATED"/>
    <property type="match status" value="1"/>
</dbReference>
<dbReference type="PANTHER" id="PTHR24198">
    <property type="entry name" value="ANKYRIN REPEAT AND PROTEIN KINASE DOMAIN-CONTAINING PROTEIN"/>
    <property type="match status" value="1"/>
</dbReference>
<name>A0A4Z1JMI8_9HELO</name>
<comment type="caution">
    <text evidence="4">The sequence shown here is derived from an EMBL/GenBank/DDBJ whole genome shotgun (WGS) entry which is preliminary data.</text>
</comment>
<evidence type="ECO:0000256" key="2">
    <source>
        <dbReference type="ARBA" id="ARBA00023043"/>
    </source>
</evidence>
<organism evidence="4 5">
    <name type="scientific">Botrytis elliptica</name>
    <dbReference type="NCBI Taxonomy" id="278938"/>
    <lineage>
        <taxon>Eukaryota</taxon>
        <taxon>Fungi</taxon>
        <taxon>Dikarya</taxon>
        <taxon>Ascomycota</taxon>
        <taxon>Pezizomycotina</taxon>
        <taxon>Leotiomycetes</taxon>
        <taxon>Helotiales</taxon>
        <taxon>Sclerotiniaceae</taxon>
        <taxon>Botrytis</taxon>
    </lineage>
</organism>
<accession>A0A4Z1JMI8</accession>
<evidence type="ECO:0000256" key="1">
    <source>
        <dbReference type="ARBA" id="ARBA00022737"/>
    </source>
</evidence>
<keyword evidence="2 3" id="KW-0040">ANK repeat</keyword>
<evidence type="ECO:0000256" key="3">
    <source>
        <dbReference type="PROSITE-ProRule" id="PRU00023"/>
    </source>
</evidence>
<sequence length="497" mass="54986">MAKFLLKSRSIGAVNNSTRTEVLIEKTNLTSSSDVLHRAISNHKHTTPQAVFSLLMYKKANVNFIDKYGFTPLHLAVLWKSTDVIRLLIDRGAEVSFIDEDGASLLHHAASRPDADQETIELFVDAKLRLDQKDSEGRRPIHFAARSGNVATLKLLRMKGAVFNLTDNMGNSILHYSVLNNNYSKEVIEYLVNSKAVHIDVRNINDETPMMYAIRCGCDLAVETLIGLGTDMSTKDTELHTALHSAVQHSRGSKLVQLLIDSGIDINGQDVQGDVALHLELKRRPRFPIIRDLLRARASTSIKNNNGETALDTRSEDGKTVVHHAAAQNSRETLKLLLDRGASINTKDSDGYTPLHDAASRGTTRSLGDLCRIDGFDVNTTLPNGRTPLHIAAEQGYVTIQTPLSLATESQRTEVVKTLLKNGAKCTMKRKIDGWTPLHIAVSTGNIEIARLLLDQYPELKNLQDNKYQTPATLAFWNGNASLILLFLGMEPKAFLI</sequence>
<protein>
    <submittedName>
        <fullName evidence="4">Uncharacterized protein</fullName>
    </submittedName>
</protein>
<feature type="repeat" description="ANK" evidence="3">
    <location>
        <begin position="238"/>
        <end position="271"/>
    </location>
</feature>
<reference evidence="4 5" key="1">
    <citation type="submission" date="2017-12" db="EMBL/GenBank/DDBJ databases">
        <title>Comparative genomics of Botrytis spp.</title>
        <authorList>
            <person name="Valero-Jimenez C.A."/>
            <person name="Tapia P."/>
            <person name="Veloso J."/>
            <person name="Silva-Moreno E."/>
            <person name="Staats M."/>
            <person name="Valdes J.H."/>
            <person name="Van Kan J.A.L."/>
        </authorList>
    </citation>
    <scope>NUCLEOTIDE SEQUENCE [LARGE SCALE GENOMIC DNA]</scope>
    <source>
        <strain evidence="4 5">Be9601</strain>
    </source>
</reference>
<dbReference type="InterPro" id="IPR036770">
    <property type="entry name" value="Ankyrin_rpt-contain_sf"/>
</dbReference>
<feature type="repeat" description="ANK" evidence="3">
    <location>
        <begin position="205"/>
        <end position="237"/>
    </location>
</feature>
<dbReference type="PROSITE" id="PS50088">
    <property type="entry name" value="ANK_REPEAT"/>
    <property type="match status" value="7"/>
</dbReference>
<dbReference type="AlphaFoldDB" id="A0A4Z1JMI8"/>
<evidence type="ECO:0000313" key="4">
    <source>
        <dbReference type="EMBL" id="TGO74959.1"/>
    </source>
</evidence>
<dbReference type="Gene3D" id="1.25.40.20">
    <property type="entry name" value="Ankyrin repeat-containing domain"/>
    <property type="match status" value="4"/>
</dbReference>
<dbReference type="InterPro" id="IPR002110">
    <property type="entry name" value="Ankyrin_rpt"/>
</dbReference>
<feature type="repeat" description="ANK" evidence="3">
    <location>
        <begin position="433"/>
        <end position="465"/>
    </location>
</feature>
<dbReference type="Pfam" id="PF13637">
    <property type="entry name" value="Ank_4"/>
    <property type="match status" value="1"/>
</dbReference>
<proteinExistence type="predicted"/>
<feature type="repeat" description="ANK" evidence="3">
    <location>
        <begin position="384"/>
        <end position="431"/>
    </location>
</feature>
<dbReference type="Pfam" id="PF12796">
    <property type="entry name" value="Ank_2"/>
    <property type="match status" value="4"/>
</dbReference>
<feature type="repeat" description="ANK" evidence="3">
    <location>
        <begin position="136"/>
        <end position="168"/>
    </location>
</feature>
<dbReference type="PROSITE" id="PS50297">
    <property type="entry name" value="ANK_REP_REGION"/>
    <property type="match status" value="5"/>
</dbReference>
<dbReference type="SMART" id="SM00248">
    <property type="entry name" value="ANK"/>
    <property type="match status" value="13"/>
</dbReference>
<feature type="repeat" description="ANK" evidence="3">
    <location>
        <begin position="317"/>
        <end position="349"/>
    </location>
</feature>
<keyword evidence="5" id="KW-1185">Reference proteome</keyword>
<feature type="repeat" description="ANK" evidence="3">
    <location>
        <begin position="68"/>
        <end position="100"/>
    </location>
</feature>
<dbReference type="Proteomes" id="UP000297229">
    <property type="component" value="Unassembled WGS sequence"/>
</dbReference>